<comment type="subcellular location">
    <subcellularLocation>
        <location evidence="1">Cell membrane</location>
        <topology evidence="1">Multi-pass membrane protein</topology>
    </subcellularLocation>
</comment>
<evidence type="ECO:0000313" key="9">
    <source>
        <dbReference type="EMBL" id="BFO13897.1"/>
    </source>
</evidence>
<evidence type="ECO:0000256" key="5">
    <source>
        <dbReference type="ARBA" id="ARBA00022989"/>
    </source>
</evidence>
<evidence type="ECO:0000256" key="4">
    <source>
        <dbReference type="ARBA" id="ARBA00022692"/>
    </source>
</evidence>
<dbReference type="InterPro" id="IPR005524">
    <property type="entry name" value="DUF318"/>
</dbReference>
<evidence type="ECO:0000256" key="3">
    <source>
        <dbReference type="ARBA" id="ARBA00022475"/>
    </source>
</evidence>
<evidence type="ECO:0000256" key="7">
    <source>
        <dbReference type="SAM" id="MobiDB-lite"/>
    </source>
</evidence>
<keyword evidence="5 8" id="KW-1133">Transmembrane helix</keyword>
<dbReference type="PANTHER" id="PTHR34184:SF4">
    <property type="entry name" value="UPF0718 PROTEIN YCGR"/>
    <property type="match status" value="1"/>
</dbReference>
<feature type="transmembrane region" description="Helical" evidence="8">
    <location>
        <begin position="21"/>
        <end position="47"/>
    </location>
</feature>
<evidence type="ECO:0008006" key="10">
    <source>
        <dbReference type="Google" id="ProtNLM"/>
    </source>
</evidence>
<name>A0AAT9H952_9ACTN</name>
<dbReference type="EMBL" id="AP035768">
    <property type="protein sequence ID" value="BFO13897.1"/>
    <property type="molecule type" value="Genomic_DNA"/>
</dbReference>
<keyword evidence="4 8" id="KW-0812">Transmembrane</keyword>
<keyword evidence="6 8" id="KW-0472">Membrane</keyword>
<evidence type="ECO:0000256" key="2">
    <source>
        <dbReference type="ARBA" id="ARBA00006386"/>
    </source>
</evidence>
<dbReference type="PANTHER" id="PTHR34184">
    <property type="entry name" value="UPF0718 PROTEIN YCGR"/>
    <property type="match status" value="1"/>
</dbReference>
<feature type="compositionally biased region" description="Low complexity" evidence="7">
    <location>
        <begin position="99"/>
        <end position="112"/>
    </location>
</feature>
<keyword evidence="3" id="KW-1003">Cell membrane</keyword>
<protein>
    <recommendedName>
        <fullName evidence="10">Permease</fullName>
    </recommendedName>
</protein>
<reference evidence="9" key="1">
    <citation type="submission" date="2024-06" db="EMBL/GenBank/DDBJ databases">
        <authorList>
            <consortium name="consrtm"/>
            <person name="Uemura M."/>
            <person name="Terahara T."/>
        </authorList>
    </citation>
    <scope>NUCLEOTIDE SEQUENCE</scope>
    <source>
        <strain evidence="9">KM77-8</strain>
    </source>
</reference>
<evidence type="ECO:0000256" key="1">
    <source>
        <dbReference type="ARBA" id="ARBA00004651"/>
    </source>
</evidence>
<dbReference type="GO" id="GO:0005886">
    <property type="term" value="C:plasma membrane"/>
    <property type="evidence" value="ECO:0007669"/>
    <property type="project" value="UniProtKB-SubCell"/>
</dbReference>
<dbReference type="InterPro" id="IPR052923">
    <property type="entry name" value="UPF0718"/>
</dbReference>
<dbReference type="AlphaFoldDB" id="A0AAT9H952"/>
<evidence type="ECO:0000256" key="6">
    <source>
        <dbReference type="ARBA" id="ARBA00023136"/>
    </source>
</evidence>
<dbReference type="Pfam" id="PF03773">
    <property type="entry name" value="ArsP_1"/>
    <property type="match status" value="1"/>
</dbReference>
<proteinExistence type="inferred from homology"/>
<evidence type="ECO:0000256" key="8">
    <source>
        <dbReference type="SAM" id="Phobius"/>
    </source>
</evidence>
<sequence>MFQDPVRRALAAPVMQSWMTVFVAVVLQALPFLVLGVLLSAAIAVFVPPSFFARALPKRPALAVPVAGAAGAVLPGCECASVPVAGALVRREWPPRPPSRSFSPRPRSTRSC</sequence>
<reference evidence="9" key="2">
    <citation type="submission" date="2024-07" db="EMBL/GenBank/DDBJ databases">
        <title>Streptomyces haneummycinica sp. nov., a new antibiotic-producing actinobacterium isolated from marine sediment.</title>
        <authorList>
            <person name="Uemura M."/>
            <person name="Hamada M."/>
            <person name="Hirano S."/>
            <person name="Kobayashi K."/>
            <person name="Ohshiro T."/>
            <person name="Kobayashi T."/>
            <person name="Terahara T."/>
        </authorList>
    </citation>
    <scope>NUCLEOTIDE SEQUENCE</scope>
    <source>
        <strain evidence="9">KM77-8</strain>
    </source>
</reference>
<gene>
    <name evidence="9" type="ORF">SHKM778_02850</name>
</gene>
<organism evidence="9">
    <name type="scientific">Streptomyces haneummycinicus</name>
    <dbReference type="NCBI Taxonomy" id="3074435"/>
    <lineage>
        <taxon>Bacteria</taxon>
        <taxon>Bacillati</taxon>
        <taxon>Actinomycetota</taxon>
        <taxon>Actinomycetes</taxon>
        <taxon>Kitasatosporales</taxon>
        <taxon>Streptomycetaceae</taxon>
        <taxon>Streptomyces</taxon>
    </lineage>
</organism>
<accession>A0AAT9H952</accession>
<feature type="region of interest" description="Disordered" evidence="7">
    <location>
        <begin position="93"/>
        <end position="112"/>
    </location>
</feature>
<comment type="similarity">
    <text evidence="2">Belongs to the UPF0718 family.</text>
</comment>